<dbReference type="GO" id="GO:0000028">
    <property type="term" value="P:ribosomal small subunit assembly"/>
    <property type="evidence" value="ECO:0007669"/>
    <property type="project" value="TreeGrafter"/>
</dbReference>
<dbReference type="InterPro" id="IPR028989">
    <property type="entry name" value="RimP_N"/>
</dbReference>
<gene>
    <name evidence="3" type="primary">rimP</name>
    <name evidence="6" type="ORF">STIAU_6178</name>
</gene>
<dbReference type="PANTHER" id="PTHR33867">
    <property type="entry name" value="RIBOSOME MATURATION FACTOR RIMP"/>
    <property type="match status" value="1"/>
</dbReference>
<organism evidence="6 7">
    <name type="scientific">Stigmatella aurantiaca (strain DW4/3-1)</name>
    <dbReference type="NCBI Taxonomy" id="378806"/>
    <lineage>
        <taxon>Bacteria</taxon>
        <taxon>Pseudomonadati</taxon>
        <taxon>Myxococcota</taxon>
        <taxon>Myxococcia</taxon>
        <taxon>Myxococcales</taxon>
        <taxon>Cystobacterineae</taxon>
        <taxon>Archangiaceae</taxon>
        <taxon>Stigmatella</taxon>
    </lineage>
</organism>
<evidence type="ECO:0000259" key="4">
    <source>
        <dbReference type="Pfam" id="PF02576"/>
    </source>
</evidence>
<dbReference type="CDD" id="cd01734">
    <property type="entry name" value="YlxS_C"/>
    <property type="match status" value="1"/>
</dbReference>
<evidence type="ECO:0000313" key="7">
    <source>
        <dbReference type="Proteomes" id="UP000032702"/>
    </source>
</evidence>
<keyword evidence="1 3" id="KW-0963">Cytoplasm</keyword>
<dbReference type="PANTHER" id="PTHR33867:SF1">
    <property type="entry name" value="RIBOSOME MATURATION FACTOR RIMP"/>
    <property type="match status" value="1"/>
</dbReference>
<dbReference type="Gene3D" id="3.30.300.70">
    <property type="entry name" value="RimP-like superfamily, N-terminal"/>
    <property type="match status" value="1"/>
</dbReference>
<comment type="caution">
    <text evidence="6">The sequence shown here is derived from an EMBL/GenBank/DDBJ whole genome shotgun (WGS) entry which is preliminary data.</text>
</comment>
<dbReference type="Pfam" id="PF17384">
    <property type="entry name" value="DUF150_C"/>
    <property type="match status" value="1"/>
</dbReference>
<dbReference type="GO" id="GO:0006412">
    <property type="term" value="P:translation"/>
    <property type="evidence" value="ECO:0007669"/>
    <property type="project" value="TreeGrafter"/>
</dbReference>
<comment type="function">
    <text evidence="3">Required for maturation of 30S ribosomal subunits.</text>
</comment>
<evidence type="ECO:0000256" key="1">
    <source>
        <dbReference type="ARBA" id="ARBA00022490"/>
    </source>
</evidence>
<proteinExistence type="inferred from homology"/>
<dbReference type="Proteomes" id="UP000032702">
    <property type="component" value="Unassembled WGS sequence"/>
</dbReference>
<dbReference type="InterPro" id="IPR036847">
    <property type="entry name" value="RimP_C_sf"/>
</dbReference>
<accession>Q09BT8</accession>
<dbReference type="Pfam" id="PF02576">
    <property type="entry name" value="RimP_N"/>
    <property type="match status" value="1"/>
</dbReference>
<keyword evidence="2 3" id="KW-0690">Ribosome biogenesis</keyword>
<evidence type="ECO:0000256" key="3">
    <source>
        <dbReference type="HAMAP-Rule" id="MF_01077"/>
    </source>
</evidence>
<evidence type="ECO:0000259" key="5">
    <source>
        <dbReference type="Pfam" id="PF17384"/>
    </source>
</evidence>
<name>Q09BT8_STIAD</name>
<dbReference type="InterPro" id="IPR035956">
    <property type="entry name" value="RimP_N_sf"/>
</dbReference>
<dbReference type="SUPFAM" id="SSF75420">
    <property type="entry name" value="YhbC-like, N-terminal domain"/>
    <property type="match status" value="1"/>
</dbReference>
<dbReference type="FunFam" id="3.30.300.70:FF:000001">
    <property type="entry name" value="Ribosome maturation factor RimP"/>
    <property type="match status" value="1"/>
</dbReference>
<evidence type="ECO:0000256" key="2">
    <source>
        <dbReference type="ARBA" id="ARBA00022517"/>
    </source>
</evidence>
<evidence type="ECO:0000313" key="6">
    <source>
        <dbReference type="EMBL" id="EAU69130.1"/>
    </source>
</evidence>
<dbReference type="EMBL" id="AAMD01000008">
    <property type="protein sequence ID" value="EAU69130.1"/>
    <property type="molecule type" value="Genomic_DNA"/>
</dbReference>
<dbReference type="HAMAP" id="MF_01077">
    <property type="entry name" value="RimP"/>
    <property type="match status" value="1"/>
</dbReference>
<dbReference type="InterPro" id="IPR003728">
    <property type="entry name" value="Ribosome_maturation_RimP"/>
</dbReference>
<sequence>MGLVSGRHHLSGGDEVHGGLIEGVRGAWNPWESLSLGALFSSGRGRVILYTPSGRVVGDPPDIFRCPYFERWAAVPAFLFLEPGGRTRMAESNFKQTVEERAMTLLEPIVAGEGLELIDLEFVREREGWVLRLFIDKPGGRVGLDECSQVSRAVDPALDVEDLVPNEYNLEVSSPGVNRPLKKLSHYERVKGQKVKVKTFGPIGDPPRKNFSGTLTEVTAEGIAVEVEGAGAFRIPLKDIAKANLEFEF</sequence>
<dbReference type="PATRIC" id="fig|378806.16.peg.8525"/>
<feature type="domain" description="Ribosome maturation factor RimP N-terminal" evidence="4">
    <location>
        <begin position="105"/>
        <end position="177"/>
    </location>
</feature>
<dbReference type="SUPFAM" id="SSF74942">
    <property type="entry name" value="YhbC-like, C-terminal domain"/>
    <property type="match status" value="1"/>
</dbReference>
<feature type="domain" description="Ribosome maturation factor RimP C-terminal" evidence="5">
    <location>
        <begin position="181"/>
        <end position="249"/>
    </location>
</feature>
<dbReference type="InterPro" id="IPR028998">
    <property type="entry name" value="RimP_C"/>
</dbReference>
<comment type="similarity">
    <text evidence="3">Belongs to the RimP family.</text>
</comment>
<reference evidence="6 7" key="1">
    <citation type="submission" date="2006-04" db="EMBL/GenBank/DDBJ databases">
        <authorList>
            <person name="Nierman W.C."/>
        </authorList>
    </citation>
    <scope>NUCLEOTIDE SEQUENCE [LARGE SCALE GENOMIC DNA]</scope>
    <source>
        <strain evidence="6 7">DW4/3-1</strain>
    </source>
</reference>
<dbReference type="GO" id="GO:0005829">
    <property type="term" value="C:cytosol"/>
    <property type="evidence" value="ECO:0007669"/>
    <property type="project" value="TreeGrafter"/>
</dbReference>
<protein>
    <recommendedName>
        <fullName evidence="3">Ribosome maturation factor RimP</fullName>
    </recommendedName>
</protein>
<dbReference type="AlphaFoldDB" id="Q09BT8"/>
<comment type="subcellular location">
    <subcellularLocation>
        <location evidence="3">Cytoplasm</location>
    </subcellularLocation>
</comment>
<dbReference type="Gene3D" id="2.30.30.180">
    <property type="entry name" value="Ribosome maturation factor RimP, C-terminal domain"/>
    <property type="match status" value="1"/>
</dbReference>